<keyword evidence="8" id="KW-1185">Reference proteome</keyword>
<evidence type="ECO:0000259" key="5">
    <source>
        <dbReference type="Pfam" id="PF04542"/>
    </source>
</evidence>
<evidence type="ECO:0000259" key="6">
    <source>
        <dbReference type="Pfam" id="PF08281"/>
    </source>
</evidence>
<comment type="caution">
    <text evidence="7">The sequence shown here is derived from an EMBL/GenBank/DDBJ whole genome shotgun (WGS) entry which is preliminary data.</text>
</comment>
<evidence type="ECO:0008006" key="9">
    <source>
        <dbReference type="Google" id="ProtNLM"/>
    </source>
</evidence>
<dbReference type="Pfam" id="PF08281">
    <property type="entry name" value="Sigma70_r4_2"/>
    <property type="match status" value="1"/>
</dbReference>
<dbReference type="InterPro" id="IPR014284">
    <property type="entry name" value="RNA_pol_sigma-70_dom"/>
</dbReference>
<keyword evidence="4" id="KW-0804">Transcription</keyword>
<accession>A0ABN7TH45</accession>
<dbReference type="CDD" id="cd06171">
    <property type="entry name" value="Sigma70_r4"/>
    <property type="match status" value="1"/>
</dbReference>
<reference evidence="7 8" key="1">
    <citation type="submission" date="2021-06" db="EMBL/GenBank/DDBJ databases">
        <authorList>
            <person name="Criscuolo A."/>
        </authorList>
    </citation>
    <scope>NUCLEOTIDE SEQUENCE [LARGE SCALE GENOMIC DNA]</scope>
    <source>
        <strain evidence="8">CIP 111802</strain>
    </source>
</reference>
<dbReference type="PANTHER" id="PTHR43133">
    <property type="entry name" value="RNA POLYMERASE ECF-TYPE SIGMA FACTO"/>
    <property type="match status" value="1"/>
</dbReference>
<evidence type="ECO:0000256" key="3">
    <source>
        <dbReference type="ARBA" id="ARBA00023125"/>
    </source>
</evidence>
<proteinExistence type="predicted"/>
<dbReference type="RefSeq" id="WP_218096519.1">
    <property type="nucleotide sequence ID" value="NZ_CAJVCE010000001.1"/>
</dbReference>
<name>A0ABN7TH45_9BACL</name>
<evidence type="ECO:0000256" key="2">
    <source>
        <dbReference type="ARBA" id="ARBA00023082"/>
    </source>
</evidence>
<dbReference type="EMBL" id="CAJVCE010000001">
    <property type="protein sequence ID" value="CAG7614962.1"/>
    <property type="molecule type" value="Genomic_DNA"/>
</dbReference>
<dbReference type="Pfam" id="PF04542">
    <property type="entry name" value="Sigma70_r2"/>
    <property type="match status" value="1"/>
</dbReference>
<dbReference type="NCBIfam" id="TIGR02937">
    <property type="entry name" value="sigma70-ECF"/>
    <property type="match status" value="1"/>
</dbReference>
<dbReference type="Proteomes" id="UP000730618">
    <property type="component" value="Unassembled WGS sequence"/>
</dbReference>
<evidence type="ECO:0000256" key="1">
    <source>
        <dbReference type="ARBA" id="ARBA00023015"/>
    </source>
</evidence>
<evidence type="ECO:0000313" key="8">
    <source>
        <dbReference type="Proteomes" id="UP000730618"/>
    </source>
</evidence>
<feature type="domain" description="RNA polymerase sigma-70 region 2" evidence="5">
    <location>
        <begin position="31"/>
        <end position="97"/>
    </location>
</feature>
<dbReference type="InterPro" id="IPR039425">
    <property type="entry name" value="RNA_pol_sigma-70-like"/>
</dbReference>
<keyword evidence="1" id="KW-0805">Transcription regulation</keyword>
<evidence type="ECO:0000256" key="4">
    <source>
        <dbReference type="ARBA" id="ARBA00023163"/>
    </source>
</evidence>
<gene>
    <name evidence="7" type="ORF">PAECIP111802_00125</name>
</gene>
<sequence>MEDPELALVEQEDSVLVQRSQAGDREAFGELIRRHRRQVYGYAQAITQESFLAEDIVQDALCRAFLHLGTLVDVGRFLPWLYRIVRNQAYSQLRSKQAVREQPFSALQRFENDNDKAGGDWSNLDRILHRLSRSFAESGRCTANPEEHLMRTQLHEMLSSMLSCLNKRERQIFEWHFFDYLSPQEIAKLFSLSAANVYQILSRSRKKVAQQRIRVVIDQYMMDRKDLGSLKTKLLPKLAASHASGTWTSVGWALHRVLSYTDHNLSLPMVMGLTGHAFRITICHDDVHIAGPTMYPFRDILPRGLQNLGWSCRMVETQNKRDVSGENANLIDPTMLTAAAKDKRMLQEELPAALDLIHRSIDKGFPVMAWDLFIPEFGVIYGYDDEQQQLTAAECMKEGKLPYDHLGRGTLEDLFILALEERTEKDLRSMLRDALATILDHYNGTEAPTDRGVRGLRAYDVWIEAFHGGGIEPNGNAYNVAVVQDARRLAADFLHEIGTEWQGNDETTGRIRALSSEAALLYRHIAEQLHELAALFPFPSGGNPNTNENRERAIKVLRSIKSLEEQAVSLLERMHAAVI</sequence>
<organism evidence="7 8">
    <name type="scientific">Paenibacillus allorhizosphaerae</name>
    <dbReference type="NCBI Taxonomy" id="2849866"/>
    <lineage>
        <taxon>Bacteria</taxon>
        <taxon>Bacillati</taxon>
        <taxon>Bacillota</taxon>
        <taxon>Bacilli</taxon>
        <taxon>Bacillales</taxon>
        <taxon>Paenibacillaceae</taxon>
        <taxon>Paenibacillus</taxon>
    </lineage>
</organism>
<protein>
    <recommendedName>
        <fullName evidence="9">Sigma-70 family RNA polymerase sigma factor</fullName>
    </recommendedName>
</protein>
<evidence type="ECO:0000313" key="7">
    <source>
        <dbReference type="EMBL" id="CAG7614962.1"/>
    </source>
</evidence>
<dbReference type="PANTHER" id="PTHR43133:SF8">
    <property type="entry name" value="RNA POLYMERASE SIGMA FACTOR HI_1459-RELATED"/>
    <property type="match status" value="1"/>
</dbReference>
<dbReference type="InterPro" id="IPR013249">
    <property type="entry name" value="RNA_pol_sigma70_r4_t2"/>
</dbReference>
<keyword evidence="2" id="KW-0731">Sigma factor</keyword>
<dbReference type="InterPro" id="IPR007627">
    <property type="entry name" value="RNA_pol_sigma70_r2"/>
</dbReference>
<feature type="domain" description="RNA polymerase sigma factor 70 region 4 type 2" evidence="6">
    <location>
        <begin position="156"/>
        <end position="207"/>
    </location>
</feature>
<keyword evidence="3" id="KW-0238">DNA-binding</keyword>